<evidence type="ECO:0000256" key="3">
    <source>
        <dbReference type="ARBA" id="ARBA00022737"/>
    </source>
</evidence>
<sequence length="717" mass="77910">MAIEEASSNLGTATAPKPMQELFPVLQVLDMLQRNDRLGEKPLQPRPPALTPAALPKENVDNDNTHEDIASDPPPSQQEDASQESESAEGDASGEFICPKCGNGFVSSFSLRTHLANVYPCDQPRPVVMPREGKMESKTCFKCGKTFASWQGLRGHLNRIKPCDQEKPVSATIRRKPAATRTCTKCGKTFSSPQSLRIHMNRVKPCDEDKLSVSTPTTPPGSSPPSTPLIMNEVELKKEAERKAKARYQARKAYLKKRGRLGELGDPPTAFKSSEKGQTGEGVTGSKPELKRNAPGEPTQENGRRLIPSTDKNKRPRVEETDSREVLSAESPSDVAGLAHSGVPAHGQPVLGKSAQSNSATQAKSLIRKTAQPNASIPVIRKAVSKNGGSFVHRSSKGHGGDLLAGGCSCPPCVRRWARKIMNRMQQLEDEVLVLRQKKTGAVESGYVTDPKSTAAPQSLPLPNISGVSVSYNSGVSRTKPAENFRALATSTSSTTFQQPTSGYYLENGDPVGRSQQQASPATSALSGGISDQKRLMDAYSHMNDQILLNETTVEDSTGHVQILVGIDQGAAMEFRKQIAELRMSISAEKSKRDVTIATLIAHEWKSRVEEFKEVLQRTGEHESPNEEQSLHSKWSEIAKQVSLKDEVISDLEKRMDSLGEAGSNSRSSYAEMGELSSKMAAEYAAKMSLESEREGVYLGLVTSSSRIRALVRKALL</sequence>
<dbReference type="InterPro" id="IPR050888">
    <property type="entry name" value="ZnF_C2H2-type_TF"/>
</dbReference>
<evidence type="ECO:0000259" key="9">
    <source>
        <dbReference type="PROSITE" id="PS50157"/>
    </source>
</evidence>
<evidence type="ECO:0000256" key="6">
    <source>
        <dbReference type="ARBA" id="ARBA00023242"/>
    </source>
</evidence>
<feature type="compositionally biased region" description="Pro residues" evidence="8">
    <location>
        <begin position="217"/>
        <end position="227"/>
    </location>
</feature>
<dbReference type="PANTHER" id="PTHR24406">
    <property type="entry name" value="TRANSCRIPTIONAL REPRESSOR CTCFL-RELATED"/>
    <property type="match status" value="1"/>
</dbReference>
<feature type="compositionally biased region" description="Polar residues" evidence="8">
    <location>
        <begin position="514"/>
        <end position="526"/>
    </location>
</feature>
<accession>A0A9W7CUH7</accession>
<dbReference type="SMART" id="SM00355">
    <property type="entry name" value="ZnF_C2H2"/>
    <property type="match status" value="3"/>
</dbReference>
<organism evidence="10 11">
    <name type="scientific">Phytophthora fragariaefolia</name>
    <dbReference type="NCBI Taxonomy" id="1490495"/>
    <lineage>
        <taxon>Eukaryota</taxon>
        <taxon>Sar</taxon>
        <taxon>Stramenopiles</taxon>
        <taxon>Oomycota</taxon>
        <taxon>Peronosporomycetes</taxon>
        <taxon>Peronosporales</taxon>
        <taxon>Peronosporaceae</taxon>
        <taxon>Phytophthora</taxon>
    </lineage>
</organism>
<dbReference type="AlphaFoldDB" id="A0A9W7CUH7"/>
<dbReference type="Proteomes" id="UP001165121">
    <property type="component" value="Unassembled WGS sequence"/>
</dbReference>
<feature type="compositionally biased region" description="Basic and acidic residues" evidence="8">
    <location>
        <begin position="311"/>
        <end position="327"/>
    </location>
</feature>
<feature type="region of interest" description="Disordered" evidence="8">
    <location>
        <begin position="1"/>
        <end position="20"/>
    </location>
</feature>
<dbReference type="SUPFAM" id="SSF57667">
    <property type="entry name" value="beta-beta-alpha zinc fingers"/>
    <property type="match status" value="1"/>
</dbReference>
<feature type="domain" description="C2H2-type" evidence="9">
    <location>
        <begin position="181"/>
        <end position="209"/>
    </location>
</feature>
<keyword evidence="4 7" id="KW-0863">Zinc-finger</keyword>
<reference evidence="10" key="1">
    <citation type="submission" date="2023-04" db="EMBL/GenBank/DDBJ databases">
        <title>Phytophthora fragariaefolia NBRC 109709.</title>
        <authorList>
            <person name="Ichikawa N."/>
            <person name="Sato H."/>
            <person name="Tonouchi N."/>
        </authorList>
    </citation>
    <scope>NUCLEOTIDE SEQUENCE</scope>
    <source>
        <strain evidence="10">NBRC 109709</strain>
    </source>
</reference>
<gene>
    <name evidence="10" type="ORF">Pfra01_001388100</name>
</gene>
<evidence type="ECO:0000256" key="1">
    <source>
        <dbReference type="ARBA" id="ARBA00004123"/>
    </source>
</evidence>
<dbReference type="GO" id="GO:0008270">
    <property type="term" value="F:zinc ion binding"/>
    <property type="evidence" value="ECO:0007669"/>
    <property type="project" value="UniProtKB-KW"/>
</dbReference>
<dbReference type="EMBL" id="BSXT01001447">
    <property type="protein sequence ID" value="GMF42432.1"/>
    <property type="molecule type" value="Genomic_DNA"/>
</dbReference>
<keyword evidence="5" id="KW-0862">Zinc</keyword>
<feature type="compositionally biased region" description="Polar residues" evidence="8">
    <location>
        <begin position="1"/>
        <end position="12"/>
    </location>
</feature>
<evidence type="ECO:0000256" key="4">
    <source>
        <dbReference type="ARBA" id="ARBA00022771"/>
    </source>
</evidence>
<evidence type="ECO:0000256" key="5">
    <source>
        <dbReference type="ARBA" id="ARBA00022833"/>
    </source>
</evidence>
<feature type="region of interest" description="Disordered" evidence="8">
    <location>
        <begin position="207"/>
        <end position="229"/>
    </location>
</feature>
<comment type="subcellular location">
    <subcellularLocation>
        <location evidence="1">Nucleus</location>
    </subcellularLocation>
</comment>
<dbReference type="Pfam" id="PF00096">
    <property type="entry name" value="zf-C2H2"/>
    <property type="match status" value="2"/>
</dbReference>
<dbReference type="InterPro" id="IPR036236">
    <property type="entry name" value="Znf_C2H2_sf"/>
</dbReference>
<keyword evidence="6" id="KW-0539">Nucleus</keyword>
<comment type="caution">
    <text evidence="10">The sequence shown here is derived from an EMBL/GenBank/DDBJ whole genome shotgun (WGS) entry which is preliminary data.</text>
</comment>
<evidence type="ECO:0000256" key="8">
    <source>
        <dbReference type="SAM" id="MobiDB-lite"/>
    </source>
</evidence>
<evidence type="ECO:0000256" key="2">
    <source>
        <dbReference type="ARBA" id="ARBA00022723"/>
    </source>
</evidence>
<keyword evidence="3" id="KW-0677">Repeat</keyword>
<feature type="compositionally biased region" description="Basic and acidic residues" evidence="8">
    <location>
        <begin position="58"/>
        <end position="69"/>
    </location>
</feature>
<dbReference type="InterPro" id="IPR013087">
    <property type="entry name" value="Znf_C2H2_type"/>
</dbReference>
<dbReference type="OrthoDB" id="9411774at2759"/>
<protein>
    <submittedName>
        <fullName evidence="10">Unnamed protein product</fullName>
    </submittedName>
</protein>
<feature type="domain" description="C2H2-type" evidence="9">
    <location>
        <begin position="96"/>
        <end position="124"/>
    </location>
</feature>
<evidence type="ECO:0000313" key="11">
    <source>
        <dbReference type="Proteomes" id="UP001165121"/>
    </source>
</evidence>
<evidence type="ECO:0000256" key="7">
    <source>
        <dbReference type="PROSITE-ProRule" id="PRU00042"/>
    </source>
</evidence>
<keyword evidence="11" id="KW-1185">Reference proteome</keyword>
<keyword evidence="2" id="KW-0479">Metal-binding</keyword>
<dbReference type="Gene3D" id="3.30.160.60">
    <property type="entry name" value="Classic Zinc Finger"/>
    <property type="match status" value="2"/>
</dbReference>
<feature type="region of interest" description="Disordered" evidence="8">
    <location>
        <begin position="509"/>
        <end position="529"/>
    </location>
</feature>
<dbReference type="GO" id="GO:0005634">
    <property type="term" value="C:nucleus"/>
    <property type="evidence" value="ECO:0007669"/>
    <property type="project" value="UniProtKB-SubCell"/>
</dbReference>
<feature type="region of interest" description="Disordered" evidence="8">
    <location>
        <begin position="259"/>
        <end position="372"/>
    </location>
</feature>
<proteinExistence type="predicted"/>
<name>A0A9W7CUH7_9STRA</name>
<dbReference type="PROSITE" id="PS50157">
    <property type="entry name" value="ZINC_FINGER_C2H2_2"/>
    <property type="match status" value="2"/>
</dbReference>
<feature type="compositionally biased region" description="Polar residues" evidence="8">
    <location>
        <begin position="354"/>
        <end position="364"/>
    </location>
</feature>
<feature type="region of interest" description="Disordered" evidence="8">
    <location>
        <begin position="36"/>
        <end position="91"/>
    </location>
</feature>
<evidence type="ECO:0000313" key="10">
    <source>
        <dbReference type="EMBL" id="GMF42432.1"/>
    </source>
</evidence>